<comment type="subcellular location">
    <subcellularLocation>
        <location evidence="1">Membrane</location>
        <topology evidence="1">Multi-pass membrane protein</topology>
    </subcellularLocation>
</comment>
<evidence type="ECO:0000256" key="3">
    <source>
        <dbReference type="ARBA" id="ARBA00022448"/>
    </source>
</evidence>
<evidence type="ECO:0000256" key="5">
    <source>
        <dbReference type="ARBA" id="ARBA00022989"/>
    </source>
</evidence>
<dbReference type="NCBIfam" id="TIGR01297">
    <property type="entry name" value="CDF"/>
    <property type="match status" value="1"/>
</dbReference>
<dbReference type="SUPFAM" id="SSF160240">
    <property type="entry name" value="Cation efflux protein cytoplasmic domain-like"/>
    <property type="match status" value="1"/>
</dbReference>
<evidence type="ECO:0000256" key="9">
    <source>
        <dbReference type="SAM" id="Phobius"/>
    </source>
</evidence>
<keyword evidence="6" id="KW-0406">Ion transport</keyword>
<dbReference type="Pfam" id="PF01545">
    <property type="entry name" value="Cation_efflux"/>
    <property type="match status" value="1"/>
</dbReference>
<dbReference type="STRING" id="926571.NVIE_023060"/>
<evidence type="ECO:0000256" key="6">
    <source>
        <dbReference type="ARBA" id="ARBA00023065"/>
    </source>
</evidence>
<dbReference type="InterPro" id="IPR002524">
    <property type="entry name" value="Cation_efflux"/>
</dbReference>
<evidence type="ECO:0000256" key="1">
    <source>
        <dbReference type="ARBA" id="ARBA00004141"/>
    </source>
</evidence>
<feature type="transmembrane region" description="Helical" evidence="9">
    <location>
        <begin position="52"/>
        <end position="70"/>
    </location>
</feature>
<feature type="transmembrane region" description="Helical" evidence="9">
    <location>
        <begin position="118"/>
        <end position="137"/>
    </location>
</feature>
<dbReference type="OrthoDB" id="269083at2157"/>
<dbReference type="InterPro" id="IPR050681">
    <property type="entry name" value="CDF/SLC30A"/>
</dbReference>
<evidence type="ECO:0000259" key="10">
    <source>
        <dbReference type="Pfam" id="PF01545"/>
    </source>
</evidence>
<protein>
    <submittedName>
        <fullName evidence="12">Cation diffusion facilitator family transporter</fullName>
    </submittedName>
</protein>
<dbReference type="HOGENOM" id="CLU_013430_0_0_2"/>
<keyword evidence="13" id="KW-1185">Reference proteome</keyword>
<dbReference type="InterPro" id="IPR027469">
    <property type="entry name" value="Cation_efflux_TMD_sf"/>
</dbReference>
<name>A0A060HN20_9ARCH</name>
<reference evidence="12 13" key="1">
    <citation type="journal article" date="2014" name="Int. J. Syst. Evol. Microbiol.">
        <title>Nitrososphaera viennensis gen. nov., sp. nov., an aerobic and mesophilic, ammonia-oxidizing archaeon from soil and a member of the archaeal phylum Thaumarchaeota.</title>
        <authorList>
            <person name="Stieglmeier M."/>
            <person name="Klingl A."/>
            <person name="Alves R.J."/>
            <person name="Rittmann S.K."/>
            <person name="Melcher M."/>
            <person name="Leisch N."/>
            <person name="Schleper C."/>
        </authorList>
    </citation>
    <scope>NUCLEOTIDE SEQUENCE [LARGE SCALE GENOMIC DNA]</scope>
    <source>
        <strain evidence="12">EN76</strain>
    </source>
</reference>
<gene>
    <name evidence="12" type="primary">czcD</name>
    <name evidence="12" type="ORF">NVIE_023060</name>
</gene>
<accession>A0A060HN20</accession>
<feature type="domain" description="Cation efflux protein cytoplasmic" evidence="11">
    <location>
        <begin position="243"/>
        <end position="318"/>
    </location>
</feature>
<feature type="transmembrane region" description="Helical" evidence="9">
    <location>
        <begin position="20"/>
        <end position="40"/>
    </location>
</feature>
<comment type="similarity">
    <text evidence="2">Belongs to the cation diffusion facilitator (CDF) transporter (TC 2.A.4) family. SLC30A subfamily.</text>
</comment>
<dbReference type="InterPro" id="IPR027470">
    <property type="entry name" value="Cation_efflux_CTD"/>
</dbReference>
<dbReference type="InterPro" id="IPR058533">
    <property type="entry name" value="Cation_efflux_TM"/>
</dbReference>
<dbReference type="SUPFAM" id="SSF161111">
    <property type="entry name" value="Cation efflux protein transmembrane domain-like"/>
    <property type="match status" value="1"/>
</dbReference>
<keyword evidence="4 9" id="KW-0812">Transmembrane</keyword>
<sequence>MTTEEERRRNNLALERMKKLKIVLVLTSSYLVAEVAGGLLTNSLALLADAGHMLTDVGGLTLALFAISYARRPATPQRTYGFYRMEILASLANGVALILLSIYILYEAYTRIFAPPEVQSLSMTIVAAIGLGVNLTGMRLLGGEKGGGHNYHRHHHHDSSSHPDEHGHDDKEEEKNLNIEGARLELLSDMLGSIGVIAAGAIIMATGLYLADPIVSIGLAVFILPRTWSLLKKSVHILMEGVPSNISYEEVKNAILQVRGVTGIFDMHIWTITSGINALSAHVVVIDTGRSNAILQEINSLLENRFRITHATIQIESYHSESGAP</sequence>
<evidence type="ECO:0000256" key="4">
    <source>
        <dbReference type="ARBA" id="ARBA00022692"/>
    </source>
</evidence>
<evidence type="ECO:0000256" key="8">
    <source>
        <dbReference type="SAM" id="MobiDB-lite"/>
    </source>
</evidence>
<dbReference type="EMBL" id="CP007536">
    <property type="protein sequence ID" value="AIC16565.1"/>
    <property type="molecule type" value="Genomic_DNA"/>
</dbReference>
<keyword evidence="7 9" id="KW-0472">Membrane</keyword>
<feature type="domain" description="Cation efflux protein transmembrane" evidence="10">
    <location>
        <begin position="21"/>
        <end position="239"/>
    </location>
</feature>
<dbReference type="AlphaFoldDB" id="A0A060HN20"/>
<evidence type="ECO:0000259" key="11">
    <source>
        <dbReference type="Pfam" id="PF16916"/>
    </source>
</evidence>
<dbReference type="Proteomes" id="UP000027093">
    <property type="component" value="Chromosome"/>
</dbReference>
<dbReference type="Gene3D" id="1.20.1510.10">
    <property type="entry name" value="Cation efflux protein transmembrane domain"/>
    <property type="match status" value="1"/>
</dbReference>
<dbReference type="RefSeq" id="WP_075055299.1">
    <property type="nucleotide sequence ID" value="NZ_CP007536.1"/>
</dbReference>
<evidence type="ECO:0000256" key="2">
    <source>
        <dbReference type="ARBA" id="ARBA00008873"/>
    </source>
</evidence>
<feature type="compositionally biased region" description="Basic and acidic residues" evidence="8">
    <location>
        <begin position="158"/>
        <end position="174"/>
    </location>
</feature>
<feature type="transmembrane region" description="Helical" evidence="9">
    <location>
        <begin position="82"/>
        <end position="106"/>
    </location>
</feature>
<evidence type="ECO:0000313" key="12">
    <source>
        <dbReference type="EMBL" id="AIC16565.1"/>
    </source>
</evidence>
<feature type="region of interest" description="Disordered" evidence="8">
    <location>
        <begin position="149"/>
        <end position="174"/>
    </location>
</feature>
<feature type="transmembrane region" description="Helical" evidence="9">
    <location>
        <begin position="186"/>
        <end position="208"/>
    </location>
</feature>
<dbReference type="GeneID" id="74947546"/>
<dbReference type="KEGG" id="nvn:NVIE_023060"/>
<dbReference type="GO" id="GO:0005385">
    <property type="term" value="F:zinc ion transmembrane transporter activity"/>
    <property type="evidence" value="ECO:0007669"/>
    <property type="project" value="TreeGrafter"/>
</dbReference>
<dbReference type="GO" id="GO:0005886">
    <property type="term" value="C:plasma membrane"/>
    <property type="evidence" value="ECO:0007669"/>
    <property type="project" value="TreeGrafter"/>
</dbReference>
<dbReference type="Pfam" id="PF16916">
    <property type="entry name" value="ZT_dimer"/>
    <property type="match status" value="1"/>
</dbReference>
<evidence type="ECO:0000313" key="13">
    <source>
        <dbReference type="Proteomes" id="UP000027093"/>
    </source>
</evidence>
<dbReference type="PANTHER" id="PTHR11562:SF17">
    <property type="entry name" value="RE54080P-RELATED"/>
    <property type="match status" value="1"/>
</dbReference>
<evidence type="ECO:0000256" key="7">
    <source>
        <dbReference type="ARBA" id="ARBA00023136"/>
    </source>
</evidence>
<dbReference type="InterPro" id="IPR036837">
    <property type="entry name" value="Cation_efflux_CTD_sf"/>
</dbReference>
<organism evidence="12 13">
    <name type="scientific">Nitrososphaera viennensis EN76</name>
    <dbReference type="NCBI Taxonomy" id="926571"/>
    <lineage>
        <taxon>Archaea</taxon>
        <taxon>Nitrososphaerota</taxon>
        <taxon>Nitrososphaeria</taxon>
        <taxon>Nitrososphaerales</taxon>
        <taxon>Nitrososphaeraceae</taxon>
        <taxon>Nitrososphaera</taxon>
    </lineage>
</organism>
<keyword evidence="5 9" id="KW-1133">Transmembrane helix</keyword>
<keyword evidence="3" id="KW-0813">Transport</keyword>
<dbReference type="PANTHER" id="PTHR11562">
    <property type="entry name" value="CATION EFFLUX PROTEIN/ ZINC TRANSPORTER"/>
    <property type="match status" value="1"/>
</dbReference>
<proteinExistence type="inferred from homology"/>